<feature type="non-terminal residue" evidence="1">
    <location>
        <position position="1"/>
    </location>
</feature>
<comment type="caution">
    <text evidence="1">The sequence shown here is derived from an EMBL/GenBank/DDBJ whole genome shotgun (WGS) entry which is preliminary data.</text>
</comment>
<sequence>EQLQETLWARLAAGHVQCLLHDAFSAWRRSHQADQVRDEVKLVCEQWNDEEQAARRHHQRITWQLSCLRSWAYRSMTTVQNFEDLRDAFLAWAQEIRFAKAEAPLELSSSEVQNGPEAQQRLESLVRDSWIERSLYANARQRRNCHIALVWFAWRAAAQETRVARKRERRKRRAHVIEQQRTSEWQTCTKRLVLDSWQMVLCTNRRLWLENRRRWLQSSLEVVRPESAQANEADLRALQSSLQSDFPSSLQKLTFGNPGSEALEDLLRS</sequence>
<reference evidence="1" key="1">
    <citation type="submission" date="2021-02" db="EMBL/GenBank/DDBJ databases">
        <authorList>
            <person name="Dougan E. K."/>
            <person name="Rhodes N."/>
            <person name="Thang M."/>
            <person name="Chan C."/>
        </authorList>
    </citation>
    <scope>NUCLEOTIDE SEQUENCE</scope>
</reference>
<evidence type="ECO:0000313" key="2">
    <source>
        <dbReference type="Proteomes" id="UP000601435"/>
    </source>
</evidence>
<accession>A0A812W273</accession>
<dbReference type="EMBL" id="CAJNJA010032252">
    <property type="protein sequence ID" value="CAE7665349.1"/>
    <property type="molecule type" value="Genomic_DNA"/>
</dbReference>
<dbReference type="Proteomes" id="UP000601435">
    <property type="component" value="Unassembled WGS sequence"/>
</dbReference>
<dbReference type="AlphaFoldDB" id="A0A812W273"/>
<proteinExistence type="predicted"/>
<evidence type="ECO:0000313" key="1">
    <source>
        <dbReference type="EMBL" id="CAE7665349.1"/>
    </source>
</evidence>
<dbReference type="OrthoDB" id="434261at2759"/>
<gene>
    <name evidence="1" type="primary">BGL1B</name>
    <name evidence="1" type="ORF">SNEC2469_LOCUS18986</name>
</gene>
<name>A0A812W273_9DINO</name>
<keyword evidence="2" id="KW-1185">Reference proteome</keyword>
<organism evidence="1 2">
    <name type="scientific">Symbiodinium necroappetens</name>
    <dbReference type="NCBI Taxonomy" id="1628268"/>
    <lineage>
        <taxon>Eukaryota</taxon>
        <taxon>Sar</taxon>
        <taxon>Alveolata</taxon>
        <taxon>Dinophyceae</taxon>
        <taxon>Suessiales</taxon>
        <taxon>Symbiodiniaceae</taxon>
        <taxon>Symbiodinium</taxon>
    </lineage>
</organism>
<protein>
    <submittedName>
        <fullName evidence="1">BGL1B protein</fullName>
    </submittedName>
</protein>